<dbReference type="Pfam" id="PF14775">
    <property type="entry name" value="NYD-SP28_assoc"/>
    <property type="match status" value="1"/>
</dbReference>
<keyword evidence="2 3" id="KW-0175">Coiled coil</keyword>
<dbReference type="PANTHER" id="PTHR21625:SF1">
    <property type="entry name" value="DYNEIN REGULATORY COMPLEX PROTEIN 1"/>
    <property type="match status" value="1"/>
</dbReference>
<feature type="domain" description="Dynein regulatory complex protein 1/2 N-terminal" evidence="5">
    <location>
        <begin position="83"/>
        <end position="184"/>
    </location>
</feature>
<sequence length="762" mass="89479">MQSCSGIDKLGEPSVTSSDPNERKLARRIRIQRTLEARKKRHDPTEDEAIVEKTATEKQIDASEELLQKLITEGNEIISNVRVANDAREVSRREDEITTRNILLEHLENEAADSLEKYEEINSKWAPILASKDPLDIHAGIQSQTAKCNEVLVQKDVIISELKQELENADLKFENDQKKQSDDINLLIERIEMQITIMSKAYRRELVLIEDALIDERSALLERITKKWDNLYEKRQQNEIDGVERRKQIMREYDKEMEMVLVEHQEQYRSQKIWLETECQKLQQEVQNMQAICTMNIEKLNYSYAVLKRREGENTIVKNQQKKRINKLHDTINSLKKSYMDLEENTKLKIEKLQEQVLKAHKNIQELEAKSRHFSFVNDRQFMQIWEMNTKTADQLLHKILTADQIIYEEMLGLDWEPPEEKLLKKEDLPSYSRAMQIIEQNEADHKEIMKLCAPEKRDISPERKLQEQKLLNHIMRQISDQTGFLIEDKMRDLLSTHVNDDQVVIRLDNVFQALSIESEDQVNLLMIFFLPYAYCPLCDEEERQRQLLEQMPPEEPEDKNICLCNEDLDEKSIRLITQVIKHLPDPNEDVKKPTADSTSSSSELSTGSHFSAELVVPNPQEPALTCTIGHLLQIHSENVIKALREFVEKYHEAKRAETIWGDGKTSQSVTLSRSITAEDMTEYWRRYREIFSRNKEKLWDALMIGLHKYHEILKDRQKLRQETDSLRRQNDELRRLLEPYKVKSETCCIPSTCSRSSNRIS</sequence>
<evidence type="ECO:0000256" key="4">
    <source>
        <dbReference type="SAM" id="MobiDB-lite"/>
    </source>
</evidence>
<dbReference type="Proteomes" id="UP000694866">
    <property type="component" value="Unplaced"/>
</dbReference>
<dbReference type="OrthoDB" id="10260459at2759"/>
<accession>A0A9R1SYB0</accession>
<dbReference type="PANTHER" id="PTHR21625">
    <property type="entry name" value="NYD-SP28 PROTEIN"/>
    <property type="match status" value="1"/>
</dbReference>
<gene>
    <name evidence="8" type="primary">LOC105264435</name>
</gene>
<name>A0A9R1SYB0_9HYME</name>
<feature type="coiled-coil region" evidence="3">
    <location>
        <begin position="318"/>
        <end position="370"/>
    </location>
</feature>
<feature type="coiled-coil region" evidence="3">
    <location>
        <begin position="265"/>
        <end position="292"/>
    </location>
</feature>
<evidence type="ECO:0000259" key="6">
    <source>
        <dbReference type="Pfam" id="PF14775"/>
    </source>
</evidence>
<dbReference type="InterPro" id="IPR039750">
    <property type="entry name" value="DRC1/DRC2"/>
</dbReference>
<organism evidence="7 8">
    <name type="scientific">Fopius arisanus</name>
    <dbReference type="NCBI Taxonomy" id="64838"/>
    <lineage>
        <taxon>Eukaryota</taxon>
        <taxon>Metazoa</taxon>
        <taxon>Ecdysozoa</taxon>
        <taxon>Arthropoda</taxon>
        <taxon>Hexapoda</taxon>
        <taxon>Insecta</taxon>
        <taxon>Pterygota</taxon>
        <taxon>Neoptera</taxon>
        <taxon>Endopterygota</taxon>
        <taxon>Hymenoptera</taxon>
        <taxon>Apocrita</taxon>
        <taxon>Ichneumonoidea</taxon>
        <taxon>Braconidae</taxon>
        <taxon>Opiinae</taxon>
        <taxon>Fopius</taxon>
    </lineage>
</organism>
<feature type="region of interest" description="Disordered" evidence="4">
    <location>
        <begin position="1"/>
        <end position="26"/>
    </location>
</feature>
<evidence type="ECO:0000313" key="8">
    <source>
        <dbReference type="RefSeq" id="XP_011299599.1"/>
    </source>
</evidence>
<evidence type="ECO:0000313" key="7">
    <source>
        <dbReference type="Proteomes" id="UP000694866"/>
    </source>
</evidence>
<feature type="compositionally biased region" description="Basic and acidic residues" evidence="4">
    <location>
        <begin position="586"/>
        <end position="595"/>
    </location>
</feature>
<dbReference type="GO" id="GO:0003352">
    <property type="term" value="P:regulation of cilium movement"/>
    <property type="evidence" value="ECO:0007669"/>
    <property type="project" value="TreeGrafter"/>
</dbReference>
<evidence type="ECO:0000256" key="3">
    <source>
        <dbReference type="SAM" id="Coils"/>
    </source>
</evidence>
<feature type="compositionally biased region" description="Low complexity" evidence="4">
    <location>
        <begin position="596"/>
        <end position="607"/>
    </location>
</feature>
<feature type="region of interest" description="Disordered" evidence="4">
    <location>
        <begin position="586"/>
        <end position="607"/>
    </location>
</feature>
<dbReference type="GO" id="GO:0005858">
    <property type="term" value="C:axonemal dynein complex"/>
    <property type="evidence" value="ECO:0007669"/>
    <property type="project" value="InterPro"/>
</dbReference>
<feature type="domain" description="Dynein regulatory complex protein 1 C-terminal" evidence="6">
    <location>
        <begin position="683"/>
        <end position="741"/>
    </location>
</feature>
<proteinExistence type="inferred from homology"/>
<dbReference type="AlphaFoldDB" id="A0A9R1SYB0"/>
<dbReference type="GO" id="GO:0070286">
    <property type="term" value="P:axonemal dynein complex assembly"/>
    <property type="evidence" value="ECO:0007669"/>
    <property type="project" value="InterPro"/>
</dbReference>
<evidence type="ECO:0000259" key="5">
    <source>
        <dbReference type="Pfam" id="PF14772"/>
    </source>
</evidence>
<reference evidence="8" key="1">
    <citation type="submission" date="2025-08" db="UniProtKB">
        <authorList>
            <consortium name="RefSeq"/>
        </authorList>
    </citation>
    <scope>IDENTIFICATION</scope>
    <source>
        <strain evidence="8">USDA-PBARC FA_bdor</strain>
        <tissue evidence="8">Whole organism</tissue>
    </source>
</reference>
<feature type="coiled-coil region" evidence="3">
    <location>
        <begin position="710"/>
        <end position="737"/>
    </location>
</feature>
<dbReference type="GeneID" id="105264435"/>
<dbReference type="Pfam" id="PF14772">
    <property type="entry name" value="NYD-SP28"/>
    <property type="match status" value="1"/>
</dbReference>
<keyword evidence="7" id="KW-1185">Reference proteome</keyword>
<comment type="similarity">
    <text evidence="1">Belongs to the DRC1 family.</text>
</comment>
<dbReference type="GO" id="GO:0060285">
    <property type="term" value="P:cilium-dependent cell motility"/>
    <property type="evidence" value="ECO:0007669"/>
    <property type="project" value="TreeGrafter"/>
</dbReference>
<dbReference type="InterPro" id="IPR039505">
    <property type="entry name" value="DRC1/2_N"/>
</dbReference>
<evidence type="ECO:0000256" key="1">
    <source>
        <dbReference type="ARBA" id="ARBA00009688"/>
    </source>
</evidence>
<dbReference type="InterPro" id="IPR029440">
    <property type="entry name" value="DRC1_C"/>
</dbReference>
<protein>
    <submittedName>
        <fullName evidence="8">Dynein regulatory complex protein 1</fullName>
    </submittedName>
</protein>
<dbReference type="KEGG" id="fas:105264435"/>
<dbReference type="RefSeq" id="XP_011299599.1">
    <property type="nucleotide sequence ID" value="XM_011301297.1"/>
</dbReference>
<evidence type="ECO:0000256" key="2">
    <source>
        <dbReference type="ARBA" id="ARBA00023054"/>
    </source>
</evidence>